<comment type="caution">
    <text evidence="2">The sequence shown here is derived from an EMBL/GenBank/DDBJ whole genome shotgun (WGS) entry which is preliminary data.</text>
</comment>
<organism evidence="2 3">
    <name type="scientific">Halomonas koreensis</name>
    <dbReference type="NCBI Taxonomy" id="245385"/>
    <lineage>
        <taxon>Bacteria</taxon>
        <taxon>Pseudomonadati</taxon>
        <taxon>Pseudomonadota</taxon>
        <taxon>Gammaproteobacteria</taxon>
        <taxon>Oceanospirillales</taxon>
        <taxon>Halomonadaceae</taxon>
        <taxon>Halomonas</taxon>
    </lineage>
</organism>
<dbReference type="Gene3D" id="1.25.40.10">
    <property type="entry name" value="Tetratricopeptide repeat domain"/>
    <property type="match status" value="1"/>
</dbReference>
<evidence type="ECO:0000313" key="2">
    <source>
        <dbReference type="EMBL" id="MDR5868202.1"/>
    </source>
</evidence>
<reference evidence="2 3" key="1">
    <citation type="submission" date="2023-04" db="EMBL/GenBank/DDBJ databases">
        <title>A long-awaited taxogenomic arrangement of the family Halomonadaceae.</title>
        <authorList>
            <person name="De La Haba R."/>
            <person name="Chuvochina M."/>
            <person name="Wittouck S."/>
            <person name="Arahal D.R."/>
            <person name="Sanchez-Porro C."/>
            <person name="Hugenholtz P."/>
            <person name="Ventosa A."/>
        </authorList>
    </citation>
    <scope>NUCLEOTIDE SEQUENCE [LARGE SCALE GENOMIC DNA]</scope>
    <source>
        <strain evidence="2 3">DSM 23530</strain>
    </source>
</reference>
<sequence length="333" mass="36952">MAVSGRVKLLLSSVLLLFSSFAWGLDDEAKAAKEEGMRLYNISHSTAALPYLEKAANAGDVESMYYMGEAERRQRMMNMTRAALDWYLKAAEQGEPYAMLRLWGGGACVAGDYCPEDAEGWREKALAEQLPRAEAGDPEAMLALHYIYGALDDSDEGHEWLEKAAEAGNPEAQDRLAKMIQDGYGFYWSDEGRLEAAEKLARGAAEQGYVPAMHTLSGLLIDKGQEEESWEWLVKASENGSRGARLTIGWCYLNPEEYGQEGGGCFVGQDVVKGWATLYAVDEEIGDNTAKSIMERNRNLLSYEQRQQAEGIAEDTWLSHGPPLSKFPPRYGF</sequence>
<protein>
    <submittedName>
        <fullName evidence="2">Tetratricopeptide repeat protein</fullName>
    </submittedName>
</protein>
<dbReference type="InterPro" id="IPR011990">
    <property type="entry name" value="TPR-like_helical_dom_sf"/>
</dbReference>
<gene>
    <name evidence="2" type="ORF">QC818_15560</name>
</gene>
<accession>A0ABU1G5I1</accession>
<dbReference type="PANTHER" id="PTHR11102">
    <property type="entry name" value="SEL-1-LIKE PROTEIN"/>
    <property type="match status" value="1"/>
</dbReference>
<dbReference type="Proteomes" id="UP001264519">
    <property type="component" value="Unassembled WGS sequence"/>
</dbReference>
<dbReference type="InterPro" id="IPR050767">
    <property type="entry name" value="Sel1_AlgK"/>
</dbReference>
<dbReference type="EMBL" id="JARWAK010000015">
    <property type="protein sequence ID" value="MDR5868202.1"/>
    <property type="molecule type" value="Genomic_DNA"/>
</dbReference>
<proteinExistence type="predicted"/>
<keyword evidence="1" id="KW-0732">Signal</keyword>
<keyword evidence="3" id="KW-1185">Reference proteome</keyword>
<feature type="chain" id="PRO_5046667054" evidence="1">
    <location>
        <begin position="25"/>
        <end position="333"/>
    </location>
</feature>
<dbReference type="PANTHER" id="PTHR11102:SF160">
    <property type="entry name" value="ERAD-ASSOCIATED E3 UBIQUITIN-PROTEIN LIGASE COMPONENT HRD3"/>
    <property type="match status" value="1"/>
</dbReference>
<feature type="signal peptide" evidence="1">
    <location>
        <begin position="1"/>
        <end position="24"/>
    </location>
</feature>
<dbReference type="RefSeq" id="WP_309653776.1">
    <property type="nucleotide sequence ID" value="NZ_JARWAK010000015.1"/>
</dbReference>
<evidence type="ECO:0000313" key="3">
    <source>
        <dbReference type="Proteomes" id="UP001264519"/>
    </source>
</evidence>
<evidence type="ECO:0000256" key="1">
    <source>
        <dbReference type="SAM" id="SignalP"/>
    </source>
</evidence>
<name>A0ABU1G5I1_9GAMM</name>
<dbReference type="SUPFAM" id="SSF81901">
    <property type="entry name" value="HCP-like"/>
    <property type="match status" value="2"/>
</dbReference>